<dbReference type="KEGG" id="vg:77932166"/>
<dbReference type="InterPro" id="IPR010090">
    <property type="entry name" value="Phage_tape_meas"/>
</dbReference>
<evidence type="ECO:0000256" key="3">
    <source>
        <dbReference type="SAM" id="Coils"/>
    </source>
</evidence>
<dbReference type="NCBIfam" id="TIGR01760">
    <property type="entry name" value="tape_meas_TP901"/>
    <property type="match status" value="1"/>
</dbReference>
<dbReference type="GeneID" id="77932166"/>
<dbReference type="Pfam" id="PF10145">
    <property type="entry name" value="PhageMin_Tail"/>
    <property type="match status" value="1"/>
</dbReference>
<feature type="domain" description="Phage tail tape measure protein" evidence="5">
    <location>
        <begin position="96"/>
        <end position="296"/>
    </location>
</feature>
<protein>
    <submittedName>
        <fullName evidence="6">Tape measure protein</fullName>
    </submittedName>
</protein>
<evidence type="ECO:0000313" key="7">
    <source>
        <dbReference type="Proteomes" id="UP000272407"/>
    </source>
</evidence>
<dbReference type="GO" id="GO:0098003">
    <property type="term" value="P:viral tail assembly"/>
    <property type="evidence" value="ECO:0007669"/>
    <property type="project" value="UniProtKB-KW"/>
</dbReference>
<feature type="coiled-coil region" evidence="3">
    <location>
        <begin position="1057"/>
        <end position="1084"/>
    </location>
</feature>
<accession>A0A3G3M4U2</accession>
<evidence type="ECO:0000256" key="1">
    <source>
        <dbReference type="ARBA" id="ARBA00022465"/>
    </source>
</evidence>
<evidence type="ECO:0000259" key="5">
    <source>
        <dbReference type="Pfam" id="PF10145"/>
    </source>
</evidence>
<gene>
    <name evidence="6" type="primary">20</name>
    <name evidence="6" type="ORF">PBI_SEAHORSE_20</name>
</gene>
<evidence type="ECO:0000256" key="2">
    <source>
        <dbReference type="ARBA" id="ARBA00022612"/>
    </source>
</evidence>
<feature type="compositionally biased region" description="Gly residues" evidence="4">
    <location>
        <begin position="928"/>
        <end position="937"/>
    </location>
</feature>
<sequence>MATRSISIELLAKVQGFVSGLKTAQQAAKDFSSRTAEFARENEQHMDRVGKAGALVGGGIVAGVGLAVKSFADFDKAMSEVQASTHETEGNMAALREAAIKAGADTAFSASEAAKGIDELAKAGVDTKDILGGGLNGALSLAAAGSLGVGDSAEIAATALTQFKLSGKDIPHVADLLAAGAGKAQGSVEDIGGALKQSGLVASQFGLSIEDTTGTLAAFASAGLVGSDSGTSLKTMLLKLASPSKEAADMMSELGIAAYDSTGKFVGVTDLAGQLHDKLGGLTQAQRDSTLATIFGTDAIRGANVLYEQGAQGIGDWITKVNDAGFAADTARIKQDNLAGDLEKLGGSFDSILIQSGSGVNDVLRGLVQGLEGVVDAVGKVPGPVLGAATGFAAVLGGAGLLAGGLITVIPKIAETKAALEVLAPAGSKANTALSKTGKFAAGAAAGLAAVAAAATLAAPAMDKILAPTGETADSLKLFAGQAAQGAIGADTLNKSFQDLVQHRDGVSDFQTAIEGVADPGLWGNIDNIATGTIGVLSLGMVNLKSTSEEARARFGKMGEQLASLDAGKASESFKSMAQHTNGSTESLSRLLDYMPEYRTKLEEQAKASGQATDDQSLLNLAMGKIPAAAQAAQAATDPAAQSIEDVGTAAEQAAKQASDLVDSLLNVNNANLNAADAQLGFDQAVADAAKNLGNAGAGVDYLDEKTGAFNQTAADNLEMLNGIAAQGNKVAQSVFDQTGKYSEFKSSLEDSRQSLFDVAKAYYPTEQAAWAYVDSVMAIPPEMKTVVDITDNNSIQGVSQNLLLLHDAIQKTPDKTVIIKEPMSPEIRKGLEGLGYIVKTLPDGTIQVTETGTTATGQKIDATARKERIATITATAQTGVAEAQLNETARPRTSTVIQEILQRFRSENAPDPVGTGTVLAPKKKRAGGGPVFGPGSGTSDDIPAMLSNGEHVWTAQEVEQAGGQGAMYRMRQLAKAGLLPKFASGGAADKATARRDFWIDYQRDSRRGNGYRSVASSLSNAYSFADRLTSLADSGNVSAASIRNLYTAAGKGEGALRTLHARADKLSTALEKARDKVTSLSQTRDKIRGSLNDEFSIGDAMKNTSPFKAVTLQGIQGAANAVLARIRTFAGKLNKLRAMGYSGAVLEEIAGLGSTEGMVAADALLKGSKADVKNLNGVYGSIDSASKAAGTYVTDAMYKGGINAANGLVKGLQSQEKAIQQQMMNIGLGMERALKAALGIKSPSRKAAAIGNNFVGTLANRLEAGKSPIAKHAAALGDAMSVAPKGYTPATTYRPATIATNQGGLTVYVTNPFTGAEVQAIVKDTSTGVARSEIASADATSQYTRTGGR</sequence>
<dbReference type="RefSeq" id="YP_010656206.1">
    <property type="nucleotide sequence ID" value="NC_070836.1"/>
</dbReference>
<proteinExistence type="predicted"/>
<feature type="region of interest" description="Disordered" evidence="4">
    <location>
        <begin position="908"/>
        <end position="937"/>
    </location>
</feature>
<keyword evidence="3" id="KW-0175">Coiled coil</keyword>
<dbReference type="Proteomes" id="UP000272407">
    <property type="component" value="Segment"/>
</dbReference>
<organism evidence="6 7">
    <name type="scientific">Arthrobacter phage Seahorse</name>
    <dbReference type="NCBI Taxonomy" id="2419611"/>
    <lineage>
        <taxon>Viruses</taxon>
        <taxon>Duplodnaviria</taxon>
        <taxon>Heunggongvirae</taxon>
        <taxon>Uroviricota</taxon>
        <taxon>Caudoviricetes</taxon>
        <taxon>Seamegvirus</taxon>
        <taxon>Seamegvirus seahorse</taxon>
    </lineage>
</organism>
<dbReference type="PANTHER" id="PTHR37813:SF1">
    <property type="entry name" value="FELS-2 PROPHAGE PROTEIN"/>
    <property type="match status" value="1"/>
</dbReference>
<evidence type="ECO:0000313" key="6">
    <source>
        <dbReference type="EMBL" id="AYR01520.1"/>
    </source>
</evidence>
<evidence type="ECO:0000256" key="4">
    <source>
        <dbReference type="SAM" id="MobiDB-lite"/>
    </source>
</evidence>
<reference evidence="6 7" key="1">
    <citation type="submission" date="2018-09" db="EMBL/GenBank/DDBJ databases">
        <authorList>
            <person name="Rimple P.A."/>
            <person name="Stoner T.H."/>
            <person name="Garlena R.A."/>
            <person name="Russell D.A."/>
            <person name="Pope W.H."/>
            <person name="Jacobs-Sera D."/>
            <person name="Hatfull G.F."/>
        </authorList>
    </citation>
    <scope>NUCLEOTIDE SEQUENCE [LARGE SCALE GENOMIC DNA]</scope>
</reference>
<keyword evidence="2" id="KW-1188">Viral release from host cell</keyword>
<keyword evidence="7" id="KW-1185">Reference proteome</keyword>
<dbReference type="EMBL" id="MH910041">
    <property type="protein sequence ID" value="AYR01520.1"/>
    <property type="molecule type" value="Genomic_DNA"/>
</dbReference>
<keyword evidence="1" id="KW-1245">Viral tail assembly</keyword>
<name>A0A3G3M4U2_9CAUD</name>
<dbReference type="PANTHER" id="PTHR37813">
    <property type="entry name" value="FELS-2 PROPHAGE PROTEIN"/>
    <property type="match status" value="1"/>
</dbReference>